<accession>A0A1I1UQZ1</accession>
<dbReference type="PANTHER" id="PTHR43031">
    <property type="entry name" value="FAD-DEPENDENT OXIDOREDUCTASE"/>
    <property type="match status" value="1"/>
</dbReference>
<dbReference type="EMBL" id="FOMT01000001">
    <property type="protein sequence ID" value="SFD70400.1"/>
    <property type="molecule type" value="Genomic_DNA"/>
</dbReference>
<dbReference type="Gene3D" id="3.40.250.10">
    <property type="entry name" value="Rhodanese-like domain"/>
    <property type="match status" value="1"/>
</dbReference>
<dbReference type="Proteomes" id="UP000198855">
    <property type="component" value="Unassembled WGS sequence"/>
</dbReference>
<feature type="domain" description="Rhodanese" evidence="1">
    <location>
        <begin position="16"/>
        <end position="100"/>
    </location>
</feature>
<dbReference type="OrthoDB" id="9800872at2"/>
<dbReference type="STRING" id="1045775.SAMN05216378_1072"/>
<dbReference type="PANTHER" id="PTHR43031:SF17">
    <property type="entry name" value="SULFURTRANSFERASE YTWF-RELATED"/>
    <property type="match status" value="1"/>
</dbReference>
<dbReference type="InterPro" id="IPR001763">
    <property type="entry name" value="Rhodanese-like_dom"/>
</dbReference>
<dbReference type="RefSeq" id="WP_091181799.1">
    <property type="nucleotide sequence ID" value="NZ_FOMT01000001.1"/>
</dbReference>
<keyword evidence="2" id="KW-0808">Transferase</keyword>
<proteinExistence type="predicted"/>
<dbReference type="SMART" id="SM00450">
    <property type="entry name" value="RHOD"/>
    <property type="match status" value="1"/>
</dbReference>
<evidence type="ECO:0000313" key="2">
    <source>
        <dbReference type="EMBL" id="SFD70400.1"/>
    </source>
</evidence>
<dbReference type="Pfam" id="PF00581">
    <property type="entry name" value="Rhodanese"/>
    <property type="match status" value="1"/>
</dbReference>
<name>A0A1I1UQZ1_9BACL</name>
<dbReference type="InterPro" id="IPR036873">
    <property type="entry name" value="Rhodanese-like_dom_sf"/>
</dbReference>
<evidence type="ECO:0000313" key="3">
    <source>
        <dbReference type="Proteomes" id="UP000198855"/>
    </source>
</evidence>
<keyword evidence="3" id="KW-1185">Reference proteome</keyword>
<dbReference type="SUPFAM" id="SSF52821">
    <property type="entry name" value="Rhodanese/Cell cycle control phosphatase"/>
    <property type="match status" value="1"/>
</dbReference>
<dbReference type="CDD" id="cd00158">
    <property type="entry name" value="RHOD"/>
    <property type="match status" value="1"/>
</dbReference>
<organism evidence="2 3">
    <name type="scientific">Paenibacillus catalpae</name>
    <dbReference type="NCBI Taxonomy" id="1045775"/>
    <lineage>
        <taxon>Bacteria</taxon>
        <taxon>Bacillati</taxon>
        <taxon>Bacillota</taxon>
        <taxon>Bacilli</taxon>
        <taxon>Bacillales</taxon>
        <taxon>Paenibacillaceae</taxon>
        <taxon>Paenibacillus</taxon>
    </lineage>
</organism>
<protein>
    <submittedName>
        <fullName evidence="2">Rhodanese-related sulfurtransferase</fullName>
    </submittedName>
</protein>
<gene>
    <name evidence="2" type="ORF">SAMN05216378_1072</name>
</gene>
<dbReference type="AlphaFoldDB" id="A0A1I1UQZ1"/>
<evidence type="ECO:0000259" key="1">
    <source>
        <dbReference type="PROSITE" id="PS50206"/>
    </source>
</evidence>
<reference evidence="3" key="1">
    <citation type="submission" date="2016-10" db="EMBL/GenBank/DDBJ databases">
        <authorList>
            <person name="Varghese N."/>
            <person name="Submissions S."/>
        </authorList>
    </citation>
    <scope>NUCLEOTIDE SEQUENCE [LARGE SCALE GENOMIC DNA]</scope>
    <source>
        <strain evidence="3">CGMCC 1.10784</strain>
    </source>
</reference>
<dbReference type="PROSITE" id="PS50206">
    <property type="entry name" value="RHODANESE_3"/>
    <property type="match status" value="1"/>
</dbReference>
<dbReference type="InterPro" id="IPR050229">
    <property type="entry name" value="GlpE_sulfurtransferase"/>
</dbReference>
<sequence length="102" mass="11381">MYPEITPAEVEERLKNGEKLHLIDVREDDEWEAGHIGEAVSLPLSQFGERYEELPKEEALILVCRSGGRSGRACDFLHAQGYNVTNMTGGMLAWNGEVAYGK</sequence>
<dbReference type="GO" id="GO:0016740">
    <property type="term" value="F:transferase activity"/>
    <property type="evidence" value="ECO:0007669"/>
    <property type="project" value="UniProtKB-KW"/>
</dbReference>